<evidence type="ECO:0000256" key="4">
    <source>
        <dbReference type="ARBA" id="ARBA00009605"/>
    </source>
</evidence>
<dbReference type="Gene3D" id="1.10.510.10">
    <property type="entry name" value="Transferase(Phosphotransferase) domain 1"/>
    <property type="match status" value="1"/>
</dbReference>
<dbReference type="GO" id="GO:0005024">
    <property type="term" value="F:transforming growth factor beta receptor activity"/>
    <property type="evidence" value="ECO:0007669"/>
    <property type="project" value="TreeGrafter"/>
</dbReference>
<evidence type="ECO:0000313" key="23">
    <source>
        <dbReference type="Proteomes" id="UP001046870"/>
    </source>
</evidence>
<dbReference type="GO" id="GO:0005886">
    <property type="term" value="C:plasma membrane"/>
    <property type="evidence" value="ECO:0007669"/>
    <property type="project" value="TreeGrafter"/>
</dbReference>
<evidence type="ECO:0000259" key="21">
    <source>
        <dbReference type="PROSITE" id="PS50011"/>
    </source>
</evidence>
<dbReference type="GO" id="GO:0030509">
    <property type="term" value="P:BMP signaling pathway"/>
    <property type="evidence" value="ECO:0007669"/>
    <property type="project" value="TreeGrafter"/>
</dbReference>
<keyword evidence="13 18" id="KW-0067">ATP-binding</keyword>
<evidence type="ECO:0000256" key="10">
    <source>
        <dbReference type="ARBA" id="ARBA00022729"/>
    </source>
</evidence>
<comment type="cofactor">
    <cofactor evidence="2">
        <name>Mg(2+)</name>
        <dbReference type="ChEBI" id="CHEBI:18420"/>
    </cofactor>
</comment>
<dbReference type="Pfam" id="PF07714">
    <property type="entry name" value="PK_Tyr_Ser-Thr"/>
    <property type="match status" value="1"/>
</dbReference>
<dbReference type="CDD" id="cd23616">
    <property type="entry name" value="TFP_LU_ECD_AMHR2"/>
    <property type="match status" value="1"/>
</dbReference>
<evidence type="ECO:0000256" key="11">
    <source>
        <dbReference type="ARBA" id="ARBA00022741"/>
    </source>
</evidence>
<dbReference type="Gene3D" id="3.30.200.20">
    <property type="entry name" value="Phosphorylase Kinase, domain 1"/>
    <property type="match status" value="1"/>
</dbReference>
<keyword evidence="16 19" id="KW-0472">Membrane</keyword>
<dbReference type="EC" id="2.7.11.30" evidence="5"/>
<dbReference type="PANTHER" id="PTHR23255">
    <property type="entry name" value="TRANSFORMING GROWTH FACTOR-BETA RECEPTOR TYPE I AND II"/>
    <property type="match status" value="1"/>
</dbReference>
<comment type="caution">
    <text evidence="22">The sequence shown here is derived from an EMBL/GenBank/DDBJ whole genome shotgun (WGS) entry which is preliminary data.</text>
</comment>
<protein>
    <recommendedName>
        <fullName evidence="5">receptor protein serine/threonine kinase</fullName>
        <ecNumber evidence="5">2.7.11.30</ecNumber>
    </recommendedName>
</protein>
<reference evidence="22" key="1">
    <citation type="submission" date="2021-01" db="EMBL/GenBank/DDBJ databases">
        <authorList>
            <person name="Zahm M."/>
            <person name="Roques C."/>
            <person name="Cabau C."/>
            <person name="Klopp C."/>
            <person name="Donnadieu C."/>
            <person name="Jouanno E."/>
            <person name="Lampietro C."/>
            <person name="Louis A."/>
            <person name="Herpin A."/>
            <person name="Echchiki A."/>
            <person name="Berthelot C."/>
            <person name="Parey E."/>
            <person name="Roest-Crollius H."/>
            <person name="Braasch I."/>
            <person name="Postlethwait J."/>
            <person name="Bobe J."/>
            <person name="Montfort J."/>
            <person name="Bouchez O."/>
            <person name="Begum T."/>
            <person name="Mejri S."/>
            <person name="Adams A."/>
            <person name="Chen W.-J."/>
            <person name="Guiguen Y."/>
        </authorList>
    </citation>
    <scope>NUCLEOTIDE SEQUENCE</scope>
    <source>
        <strain evidence="22">YG-15Mar2019-1</strain>
        <tissue evidence="22">Brain</tissue>
    </source>
</reference>
<dbReference type="SUPFAM" id="SSF56112">
    <property type="entry name" value="Protein kinase-like (PK-like)"/>
    <property type="match status" value="1"/>
</dbReference>
<evidence type="ECO:0000313" key="22">
    <source>
        <dbReference type="EMBL" id="KAG7472937.1"/>
    </source>
</evidence>
<evidence type="ECO:0000256" key="17">
    <source>
        <dbReference type="ARBA" id="ARBA00023170"/>
    </source>
</evidence>
<feature type="binding site" evidence="18">
    <location>
        <position position="217"/>
    </location>
    <ligand>
        <name>ATP</name>
        <dbReference type="ChEBI" id="CHEBI:30616"/>
    </ligand>
</feature>
<feature type="signal peptide" evidence="20">
    <location>
        <begin position="1"/>
        <end position="16"/>
    </location>
</feature>
<evidence type="ECO:0000256" key="14">
    <source>
        <dbReference type="ARBA" id="ARBA00022842"/>
    </source>
</evidence>
<dbReference type="PROSITE" id="PS00107">
    <property type="entry name" value="PROTEIN_KINASE_ATP"/>
    <property type="match status" value="1"/>
</dbReference>
<organism evidence="22 23">
    <name type="scientific">Megalops atlanticus</name>
    <name type="common">Tarpon</name>
    <name type="synonym">Clupea gigantea</name>
    <dbReference type="NCBI Taxonomy" id="7932"/>
    <lineage>
        <taxon>Eukaryota</taxon>
        <taxon>Metazoa</taxon>
        <taxon>Chordata</taxon>
        <taxon>Craniata</taxon>
        <taxon>Vertebrata</taxon>
        <taxon>Euteleostomi</taxon>
        <taxon>Actinopterygii</taxon>
        <taxon>Neopterygii</taxon>
        <taxon>Teleostei</taxon>
        <taxon>Elopiformes</taxon>
        <taxon>Megalopidae</taxon>
        <taxon>Megalops</taxon>
    </lineage>
</organism>
<evidence type="ECO:0000256" key="5">
    <source>
        <dbReference type="ARBA" id="ARBA00012401"/>
    </source>
</evidence>
<evidence type="ECO:0000256" key="16">
    <source>
        <dbReference type="ARBA" id="ARBA00023136"/>
    </source>
</evidence>
<evidence type="ECO:0000256" key="15">
    <source>
        <dbReference type="ARBA" id="ARBA00022989"/>
    </source>
</evidence>
<evidence type="ECO:0000256" key="12">
    <source>
        <dbReference type="ARBA" id="ARBA00022777"/>
    </source>
</evidence>
<keyword evidence="12" id="KW-0418">Kinase</keyword>
<dbReference type="SUPFAM" id="SSF57302">
    <property type="entry name" value="Snake toxin-like"/>
    <property type="match status" value="1"/>
</dbReference>
<dbReference type="InterPro" id="IPR000333">
    <property type="entry name" value="TGFB_receptor"/>
</dbReference>
<proteinExistence type="inferred from homology"/>
<dbReference type="Proteomes" id="UP001046870">
    <property type="component" value="Chromosome 8"/>
</dbReference>
<evidence type="ECO:0000256" key="19">
    <source>
        <dbReference type="SAM" id="Phobius"/>
    </source>
</evidence>
<sequence length="486" mass="53330">MQLWLLLFALFVCPLACPPVPTPPRHRRCVYLASAQNVRSLQRAGRVSGGVQHCSRTPCCMGYFKLVDGGFQPDLQGCNVLLMQCPEDSCSASTHRTNYTACVCNTDFCNANLTWLPTVSTPASLGLYSVSIAVIPLGTLLFLCGLIMAVRWRRHLCNSVAKPRLSPEGMVTSQCSCHRSERLDLNLADLELQQMLGQGRFASVWRGCWGGAAVAVKAFPPQQRQQFLREREVHMLPLMEHVGVVCFLGAGSKLEGGDTVLGSLRSFLLKNTSSWSCWLRLCQSLSQGLAFLHSDLHRNGMHKPAVAHGDLSSSNVLVRADGTCALCDFGCSAVLRSCSGPQQHTDTTQVSVQVGTLCYLSPEMLEGCVNLRSGRYLMQGDVYALGLLLWELSSRCVELSPAASVSEYRLPYEVELGVCPSLEELLRFVCERRARPCVPRQWGVCLQGSCTLREVLEDCWDHDPDARLTAPCAADRLAALPPCCPM</sequence>
<evidence type="ECO:0000256" key="6">
    <source>
        <dbReference type="ARBA" id="ARBA00022527"/>
    </source>
</evidence>
<keyword evidence="7" id="KW-0808">Transferase</keyword>
<name>A0A9D3T679_MEGAT</name>
<evidence type="ECO:0000256" key="13">
    <source>
        <dbReference type="ARBA" id="ARBA00022840"/>
    </source>
</evidence>
<evidence type="ECO:0000256" key="18">
    <source>
        <dbReference type="PROSITE-ProRule" id="PRU10141"/>
    </source>
</evidence>
<comment type="subcellular location">
    <subcellularLocation>
        <location evidence="3">Membrane</location>
        <topology evidence="3">Single-pass type I membrane protein</topology>
    </subcellularLocation>
</comment>
<keyword evidence="6" id="KW-0723">Serine/threonine-protein kinase</keyword>
<evidence type="ECO:0000256" key="2">
    <source>
        <dbReference type="ARBA" id="ARBA00001946"/>
    </source>
</evidence>
<dbReference type="GO" id="GO:0043235">
    <property type="term" value="C:receptor complex"/>
    <property type="evidence" value="ECO:0007669"/>
    <property type="project" value="TreeGrafter"/>
</dbReference>
<dbReference type="InterPro" id="IPR045860">
    <property type="entry name" value="Snake_toxin-like_sf"/>
</dbReference>
<dbReference type="GO" id="GO:0005524">
    <property type="term" value="F:ATP binding"/>
    <property type="evidence" value="ECO:0007669"/>
    <property type="project" value="UniProtKB-UniRule"/>
</dbReference>
<feature type="transmembrane region" description="Helical" evidence="19">
    <location>
        <begin position="125"/>
        <end position="150"/>
    </location>
</feature>
<feature type="chain" id="PRO_5039455630" description="receptor protein serine/threonine kinase" evidence="20">
    <location>
        <begin position="17"/>
        <end position="486"/>
    </location>
</feature>
<evidence type="ECO:0000256" key="7">
    <source>
        <dbReference type="ARBA" id="ARBA00022679"/>
    </source>
</evidence>
<evidence type="ECO:0000256" key="3">
    <source>
        <dbReference type="ARBA" id="ARBA00004479"/>
    </source>
</evidence>
<keyword evidence="15 19" id="KW-1133">Transmembrane helix</keyword>
<dbReference type="PROSITE" id="PS50011">
    <property type="entry name" value="PROTEIN_KINASE_DOM"/>
    <property type="match status" value="1"/>
</dbReference>
<keyword evidence="23" id="KW-1185">Reference proteome</keyword>
<dbReference type="InterPro" id="IPR000719">
    <property type="entry name" value="Prot_kinase_dom"/>
</dbReference>
<evidence type="ECO:0000256" key="8">
    <source>
        <dbReference type="ARBA" id="ARBA00022692"/>
    </source>
</evidence>
<dbReference type="OrthoDB" id="669224at2759"/>
<evidence type="ECO:0000256" key="9">
    <source>
        <dbReference type="ARBA" id="ARBA00022723"/>
    </source>
</evidence>
<comment type="similarity">
    <text evidence="4">Belongs to the protein kinase superfamily. TKL Ser/Thr protein kinase family. TGFB receptor subfamily.</text>
</comment>
<keyword evidence="9" id="KW-0479">Metal-binding</keyword>
<dbReference type="EMBL" id="JAFDVH010000008">
    <property type="protein sequence ID" value="KAG7472937.1"/>
    <property type="molecule type" value="Genomic_DNA"/>
</dbReference>
<dbReference type="InterPro" id="IPR017441">
    <property type="entry name" value="Protein_kinase_ATP_BS"/>
</dbReference>
<keyword evidence="11 18" id="KW-0547">Nucleotide-binding</keyword>
<comment type="cofactor">
    <cofactor evidence="1">
        <name>Mn(2+)</name>
        <dbReference type="ChEBI" id="CHEBI:29035"/>
    </cofactor>
</comment>
<dbReference type="AlphaFoldDB" id="A0A9D3T679"/>
<evidence type="ECO:0000256" key="20">
    <source>
        <dbReference type="SAM" id="SignalP"/>
    </source>
</evidence>
<dbReference type="Gene3D" id="2.10.60.10">
    <property type="entry name" value="CD59"/>
    <property type="match status" value="1"/>
</dbReference>
<evidence type="ECO:0000256" key="1">
    <source>
        <dbReference type="ARBA" id="ARBA00001936"/>
    </source>
</evidence>
<keyword evidence="17" id="KW-0675">Receptor</keyword>
<dbReference type="PANTHER" id="PTHR23255:SF49">
    <property type="entry name" value="ANTI-MUELLERIAN HORMONE TYPE-2 RECEPTOR"/>
    <property type="match status" value="1"/>
</dbReference>
<keyword evidence="14" id="KW-0460">Magnesium</keyword>
<dbReference type="InterPro" id="IPR011009">
    <property type="entry name" value="Kinase-like_dom_sf"/>
</dbReference>
<dbReference type="InterPro" id="IPR001245">
    <property type="entry name" value="Ser-Thr/Tyr_kinase_cat_dom"/>
</dbReference>
<keyword evidence="8 19" id="KW-0812">Transmembrane</keyword>
<accession>A0A9D3T679</accession>
<keyword evidence="10 20" id="KW-0732">Signal</keyword>
<gene>
    <name evidence="22" type="ORF">MATL_G00114280</name>
</gene>
<feature type="domain" description="Protein kinase" evidence="21">
    <location>
        <begin position="190"/>
        <end position="480"/>
    </location>
</feature>